<sequence length="84" mass="8169">MSCCGGKCGCGVACNCGSGCGGCNVYPDLGGEGSTTTKTMIIGAVPQKGHYEGFEMAAGSENGGCNCKCGCGPNCNCDSCGCCK</sequence>
<reference evidence="6" key="1">
    <citation type="submission" date="2025-08" db="UniProtKB">
        <authorList>
            <consortium name="RefSeq"/>
        </authorList>
    </citation>
    <scope>IDENTIFICATION</scope>
</reference>
<evidence type="ECO:0000256" key="3">
    <source>
        <dbReference type="ARBA" id="ARBA00022851"/>
    </source>
</evidence>
<name>A0A6I9RBA1_ELAGV</name>
<protein>
    <recommendedName>
        <fullName evidence="4">Metallothionein-like protein</fullName>
    </recommendedName>
</protein>
<dbReference type="RefSeq" id="XP_010920592.1">
    <property type="nucleotide sequence ID" value="XM_010922290.3"/>
</dbReference>
<evidence type="ECO:0000256" key="4">
    <source>
        <dbReference type="RuleBase" id="RU369052"/>
    </source>
</evidence>
<keyword evidence="3 4" id="KW-0480">Metal-thiolate cluster</keyword>
<dbReference type="PANTHER" id="PTHR33543">
    <property type="entry name" value="METALLOTHIONEIN-LIKE PROTEIN 2A"/>
    <property type="match status" value="1"/>
</dbReference>
<accession>A0A6I9RBA1</accession>
<dbReference type="PANTHER" id="PTHR33543:SF33">
    <property type="entry name" value="METALLOTHIONEIN-LIKE PROTEIN 2B"/>
    <property type="match status" value="1"/>
</dbReference>
<evidence type="ECO:0000256" key="2">
    <source>
        <dbReference type="ARBA" id="ARBA00022723"/>
    </source>
</evidence>
<dbReference type="InterPro" id="IPR000347">
    <property type="entry name" value="Metalthion_15p"/>
</dbReference>
<comment type="similarity">
    <text evidence="1 4">Belongs to the metallothionein superfamily. Type 15 family.</text>
</comment>
<keyword evidence="5" id="KW-1185">Reference proteome</keyword>
<comment type="function">
    <text evidence="4">Metallothioneins have a high content of cysteine residues that bind various heavy metals.</text>
</comment>
<dbReference type="InParanoid" id="A0A6I9RBA1"/>
<dbReference type="OrthoDB" id="678987at2759"/>
<organism evidence="5 6">
    <name type="scientific">Elaeis guineensis var. tenera</name>
    <name type="common">Oil palm</name>
    <dbReference type="NCBI Taxonomy" id="51953"/>
    <lineage>
        <taxon>Eukaryota</taxon>
        <taxon>Viridiplantae</taxon>
        <taxon>Streptophyta</taxon>
        <taxon>Embryophyta</taxon>
        <taxon>Tracheophyta</taxon>
        <taxon>Spermatophyta</taxon>
        <taxon>Magnoliopsida</taxon>
        <taxon>Liliopsida</taxon>
        <taxon>Arecaceae</taxon>
        <taxon>Arecoideae</taxon>
        <taxon>Cocoseae</taxon>
        <taxon>Elaeidinae</taxon>
        <taxon>Elaeis</taxon>
    </lineage>
</organism>
<dbReference type="KEGG" id="egu:105044410"/>
<dbReference type="GeneID" id="105044410"/>
<dbReference type="Proteomes" id="UP000504607">
    <property type="component" value="Chromosome 5"/>
</dbReference>
<evidence type="ECO:0000313" key="6">
    <source>
        <dbReference type="RefSeq" id="XP_010920592.1"/>
    </source>
</evidence>
<dbReference type="GO" id="GO:0046872">
    <property type="term" value="F:metal ion binding"/>
    <property type="evidence" value="ECO:0007669"/>
    <property type="project" value="UniProtKB-UniRule"/>
</dbReference>
<evidence type="ECO:0000256" key="1">
    <source>
        <dbReference type="ARBA" id="ARBA00005802"/>
    </source>
</evidence>
<dbReference type="Pfam" id="PF01439">
    <property type="entry name" value="Metallothio_2"/>
    <property type="match status" value="1"/>
</dbReference>
<dbReference type="AlphaFoldDB" id="A0A6I9RBA1"/>
<keyword evidence="2 4" id="KW-0479">Metal-binding</keyword>
<gene>
    <name evidence="6" type="primary">LOC105044410</name>
</gene>
<evidence type="ECO:0000313" key="5">
    <source>
        <dbReference type="Proteomes" id="UP000504607"/>
    </source>
</evidence>
<proteinExistence type="inferred from homology"/>